<dbReference type="EMBL" id="OCTN01000008">
    <property type="protein sequence ID" value="SOH95239.1"/>
    <property type="molecule type" value="Genomic_DNA"/>
</dbReference>
<proteinExistence type="predicted"/>
<dbReference type="Proteomes" id="UP000220034">
    <property type="component" value="Unassembled WGS sequence"/>
</dbReference>
<dbReference type="RefSeq" id="WP_097931555.1">
    <property type="nucleotide sequence ID" value="NZ_OCTN01000008.1"/>
</dbReference>
<protein>
    <submittedName>
        <fullName evidence="2">Uncharacterized protein</fullName>
    </submittedName>
</protein>
<sequence length="213" mass="23929">MPDDTAAALQALMQQVQTLTITVTDQAKRLDDLREFNTRVLDEKKDVQRQLDAQAPKKKTLLDIIDEETQQRKMQAAGLEQDANGNWYPKGVRPAHSLTREEARDPAKYRAAKEAAEQAGTTLTVISGEGDVTTRNTGRPIVTPSKTFTFDDTHERVRYVRADMQTGNGIVNRRMQAEKEGYTIKTFHSPDELPAHARTKFDLMERAANAESS</sequence>
<reference evidence="3" key="1">
    <citation type="submission" date="2017-09" db="EMBL/GenBank/DDBJ databases">
        <authorList>
            <person name="Varghese N."/>
            <person name="Submissions S."/>
        </authorList>
    </citation>
    <scope>NUCLEOTIDE SEQUENCE [LARGE SCALE GENOMIC DNA]</scope>
    <source>
        <strain evidence="3">C7</strain>
    </source>
</reference>
<evidence type="ECO:0000313" key="3">
    <source>
        <dbReference type="Proteomes" id="UP000220034"/>
    </source>
</evidence>
<dbReference type="AlphaFoldDB" id="A0A2C9CXR5"/>
<organism evidence="2 3">
    <name type="scientific">Pontivivens marinum</name>
    <dbReference type="NCBI Taxonomy" id="1690039"/>
    <lineage>
        <taxon>Bacteria</taxon>
        <taxon>Pseudomonadati</taxon>
        <taxon>Pseudomonadota</taxon>
        <taxon>Alphaproteobacteria</taxon>
        <taxon>Rhodobacterales</taxon>
        <taxon>Paracoccaceae</taxon>
        <taxon>Pontivivens</taxon>
    </lineage>
</organism>
<feature type="region of interest" description="Disordered" evidence="1">
    <location>
        <begin position="78"/>
        <end position="105"/>
    </location>
</feature>
<dbReference type="OrthoDB" id="7847540at2"/>
<evidence type="ECO:0000256" key="1">
    <source>
        <dbReference type="SAM" id="MobiDB-lite"/>
    </source>
</evidence>
<accession>A0A2C9CXR5</accession>
<name>A0A2C9CXR5_9RHOB</name>
<gene>
    <name evidence="2" type="ORF">SAMN06273572_108113</name>
</gene>
<keyword evidence="3" id="KW-1185">Reference proteome</keyword>
<evidence type="ECO:0000313" key="2">
    <source>
        <dbReference type="EMBL" id="SOH95239.1"/>
    </source>
</evidence>